<protein>
    <submittedName>
        <fullName evidence="2">Uncharacterized protein</fullName>
    </submittedName>
</protein>
<proteinExistence type="predicted"/>
<dbReference type="InParanoid" id="A0A7J7CQ55"/>
<gene>
    <name evidence="2" type="ORF">HS088_TW14G00330</name>
</gene>
<dbReference type="AlphaFoldDB" id="A0A7J7CQ55"/>
<organism evidence="2 3">
    <name type="scientific">Tripterygium wilfordii</name>
    <name type="common">Thunder God vine</name>
    <dbReference type="NCBI Taxonomy" id="458696"/>
    <lineage>
        <taxon>Eukaryota</taxon>
        <taxon>Viridiplantae</taxon>
        <taxon>Streptophyta</taxon>
        <taxon>Embryophyta</taxon>
        <taxon>Tracheophyta</taxon>
        <taxon>Spermatophyta</taxon>
        <taxon>Magnoliopsida</taxon>
        <taxon>eudicotyledons</taxon>
        <taxon>Gunneridae</taxon>
        <taxon>Pentapetalae</taxon>
        <taxon>rosids</taxon>
        <taxon>fabids</taxon>
        <taxon>Celastrales</taxon>
        <taxon>Celastraceae</taxon>
        <taxon>Tripterygium</taxon>
    </lineage>
</organism>
<evidence type="ECO:0000313" key="3">
    <source>
        <dbReference type="Proteomes" id="UP000593562"/>
    </source>
</evidence>
<name>A0A7J7CQ55_TRIWF</name>
<feature type="compositionally biased region" description="Basic and acidic residues" evidence="1">
    <location>
        <begin position="8"/>
        <end position="19"/>
    </location>
</feature>
<reference evidence="2 3" key="1">
    <citation type="journal article" date="2020" name="Nat. Commun.">
        <title>Genome of Tripterygium wilfordii and identification of cytochrome P450 involved in triptolide biosynthesis.</title>
        <authorList>
            <person name="Tu L."/>
            <person name="Su P."/>
            <person name="Zhang Z."/>
            <person name="Gao L."/>
            <person name="Wang J."/>
            <person name="Hu T."/>
            <person name="Zhou J."/>
            <person name="Zhang Y."/>
            <person name="Zhao Y."/>
            <person name="Liu Y."/>
            <person name="Song Y."/>
            <person name="Tong Y."/>
            <person name="Lu Y."/>
            <person name="Yang J."/>
            <person name="Xu C."/>
            <person name="Jia M."/>
            <person name="Peters R.J."/>
            <person name="Huang L."/>
            <person name="Gao W."/>
        </authorList>
    </citation>
    <scope>NUCLEOTIDE SEQUENCE [LARGE SCALE GENOMIC DNA]</scope>
    <source>
        <strain evidence="3">cv. XIE 37</strain>
        <tissue evidence="2">Leaf</tissue>
    </source>
</reference>
<dbReference type="Proteomes" id="UP000593562">
    <property type="component" value="Unassembled WGS sequence"/>
</dbReference>
<sequence length="95" mass="10868">MKHNSYLGREKRERREGRRGPRGGAEGLRRRRDDRTGVARDVEISVLERDPQRHAISVFSISLSDSADWRELWSHGQQGLSTNCSLPNPPKTAPY</sequence>
<dbReference type="EMBL" id="JAAARO010000014">
    <property type="protein sequence ID" value="KAF5736194.1"/>
    <property type="molecule type" value="Genomic_DNA"/>
</dbReference>
<keyword evidence="3" id="KW-1185">Reference proteome</keyword>
<feature type="region of interest" description="Disordered" evidence="1">
    <location>
        <begin position="1"/>
        <end position="37"/>
    </location>
</feature>
<evidence type="ECO:0000256" key="1">
    <source>
        <dbReference type="SAM" id="MobiDB-lite"/>
    </source>
</evidence>
<accession>A0A7J7CQ55</accession>
<evidence type="ECO:0000313" key="2">
    <source>
        <dbReference type="EMBL" id="KAF5736194.1"/>
    </source>
</evidence>
<feature type="compositionally biased region" description="Basic and acidic residues" evidence="1">
    <location>
        <begin position="27"/>
        <end position="37"/>
    </location>
</feature>
<comment type="caution">
    <text evidence="2">The sequence shown here is derived from an EMBL/GenBank/DDBJ whole genome shotgun (WGS) entry which is preliminary data.</text>
</comment>